<dbReference type="Ensembl" id="ENSCLMT00005039432.1">
    <property type="protein sequence ID" value="ENSCLMP00005037961.1"/>
    <property type="gene ID" value="ENSCLMG00005018025.1"/>
</dbReference>
<feature type="domain" description="Ig-like" evidence="3">
    <location>
        <begin position="1"/>
        <end position="96"/>
    </location>
</feature>
<evidence type="ECO:0000313" key="4">
    <source>
        <dbReference type="Ensembl" id="ENSCLMP00005037961.1"/>
    </source>
</evidence>
<dbReference type="PANTHER" id="PTHR23268">
    <property type="entry name" value="T-CELL RECEPTOR BETA CHAIN"/>
    <property type="match status" value="1"/>
</dbReference>
<keyword evidence="5" id="KW-1185">Reference proteome</keyword>
<dbReference type="InterPro" id="IPR036179">
    <property type="entry name" value="Ig-like_dom_sf"/>
</dbReference>
<evidence type="ECO:0000313" key="5">
    <source>
        <dbReference type="Proteomes" id="UP000694565"/>
    </source>
</evidence>
<dbReference type="Proteomes" id="UP000694565">
    <property type="component" value="Unplaced"/>
</dbReference>
<accession>A0A8C3A817</accession>
<reference evidence="4" key="1">
    <citation type="submission" date="2025-08" db="UniProtKB">
        <authorList>
            <consortium name="Ensembl"/>
        </authorList>
    </citation>
    <scope>IDENTIFICATION</scope>
</reference>
<evidence type="ECO:0000256" key="1">
    <source>
        <dbReference type="ARBA" id="ARBA00022729"/>
    </source>
</evidence>
<keyword evidence="1" id="KW-0732">Signal</keyword>
<dbReference type="GO" id="GO:0002376">
    <property type="term" value="P:immune system process"/>
    <property type="evidence" value="ECO:0007669"/>
    <property type="project" value="UniProtKB-KW"/>
</dbReference>
<dbReference type="PROSITE" id="PS50835">
    <property type="entry name" value="IG_LIKE"/>
    <property type="match status" value="1"/>
</dbReference>
<name>A0A8C3A817_CYCLU</name>
<dbReference type="Gene3D" id="2.60.40.10">
    <property type="entry name" value="Immunoglobulins"/>
    <property type="match status" value="1"/>
</dbReference>
<dbReference type="GO" id="GO:0005886">
    <property type="term" value="C:plasma membrane"/>
    <property type="evidence" value="ECO:0007669"/>
    <property type="project" value="TreeGrafter"/>
</dbReference>
<dbReference type="InterPro" id="IPR050413">
    <property type="entry name" value="TCR_beta_variable"/>
</dbReference>
<dbReference type="PANTHER" id="PTHR23268:SF102">
    <property type="entry name" value="IMMUNOGLOBULIN V-SET DOMAIN-CONTAINING PROTEIN"/>
    <property type="match status" value="1"/>
</dbReference>
<evidence type="ECO:0000256" key="2">
    <source>
        <dbReference type="ARBA" id="ARBA00022859"/>
    </source>
</evidence>
<dbReference type="Pfam" id="PF07686">
    <property type="entry name" value="V-set"/>
    <property type="match status" value="1"/>
</dbReference>
<dbReference type="AlphaFoldDB" id="A0A8C3A817"/>
<proteinExistence type="predicted"/>
<protein>
    <recommendedName>
        <fullName evidence="3">Ig-like domain-containing protein</fullName>
    </recommendedName>
</protein>
<dbReference type="InterPro" id="IPR013783">
    <property type="entry name" value="Ig-like_fold"/>
</dbReference>
<reference evidence="4" key="2">
    <citation type="submission" date="2025-09" db="UniProtKB">
        <authorList>
            <consortium name="Ensembl"/>
        </authorList>
    </citation>
    <scope>IDENTIFICATION</scope>
</reference>
<evidence type="ECO:0000259" key="3">
    <source>
        <dbReference type="PROSITE" id="PS50835"/>
    </source>
</evidence>
<dbReference type="GO" id="GO:0007166">
    <property type="term" value="P:cell surface receptor signaling pathway"/>
    <property type="evidence" value="ECO:0007669"/>
    <property type="project" value="TreeGrafter"/>
</dbReference>
<keyword evidence="2" id="KW-0391">Immunity</keyword>
<sequence>PQWSVFQTPPSIIKRTGEWVYHEISCSHNITNYDVMLWYKREEEQGSLEYLGYMNMIFPFPEDDVKEKISFEGDARKHSRLNISDLALHDSGVYFCAFVWTRTWI</sequence>
<organism evidence="4 5">
    <name type="scientific">Cyclopterus lumpus</name>
    <name type="common">Lumpsucker</name>
    <dbReference type="NCBI Taxonomy" id="8103"/>
    <lineage>
        <taxon>Eukaryota</taxon>
        <taxon>Metazoa</taxon>
        <taxon>Chordata</taxon>
        <taxon>Craniata</taxon>
        <taxon>Vertebrata</taxon>
        <taxon>Euteleostomi</taxon>
        <taxon>Actinopterygii</taxon>
        <taxon>Neopterygii</taxon>
        <taxon>Teleostei</taxon>
        <taxon>Neoteleostei</taxon>
        <taxon>Acanthomorphata</taxon>
        <taxon>Eupercaria</taxon>
        <taxon>Perciformes</taxon>
        <taxon>Cottioidei</taxon>
        <taxon>Cottales</taxon>
        <taxon>Cyclopteridae</taxon>
        <taxon>Cyclopterus</taxon>
    </lineage>
</organism>
<dbReference type="InterPro" id="IPR007110">
    <property type="entry name" value="Ig-like_dom"/>
</dbReference>
<dbReference type="GeneTree" id="ENSGT01000000215099"/>
<dbReference type="InterPro" id="IPR013106">
    <property type="entry name" value="Ig_V-set"/>
</dbReference>
<dbReference type="SUPFAM" id="SSF48726">
    <property type="entry name" value="Immunoglobulin"/>
    <property type="match status" value="1"/>
</dbReference>